<sequence>MSIQSSSMDLPPAGSGVMTDSWRRQGAPPLTHLWFQRMERRQQFLLRLGRPLTTDGDSRDRGNNVLNTRSVHEQIPPAKKTDMY</sequence>
<gene>
    <name evidence="1" type="ORF">KUCAC02_020920</name>
</gene>
<accession>A0ACB9XFZ0</accession>
<evidence type="ECO:0000313" key="2">
    <source>
        <dbReference type="Proteomes" id="UP001057452"/>
    </source>
</evidence>
<evidence type="ECO:0000313" key="1">
    <source>
        <dbReference type="EMBL" id="KAI4825233.1"/>
    </source>
</evidence>
<comment type="caution">
    <text evidence="1">The sequence shown here is derived from an EMBL/GenBank/DDBJ whole genome shotgun (WGS) entry which is preliminary data.</text>
</comment>
<organism evidence="1 2">
    <name type="scientific">Chaenocephalus aceratus</name>
    <name type="common">Blackfin icefish</name>
    <name type="synonym">Chaenichthys aceratus</name>
    <dbReference type="NCBI Taxonomy" id="36190"/>
    <lineage>
        <taxon>Eukaryota</taxon>
        <taxon>Metazoa</taxon>
        <taxon>Chordata</taxon>
        <taxon>Craniata</taxon>
        <taxon>Vertebrata</taxon>
        <taxon>Euteleostomi</taxon>
        <taxon>Actinopterygii</taxon>
        <taxon>Neopterygii</taxon>
        <taxon>Teleostei</taxon>
        <taxon>Neoteleostei</taxon>
        <taxon>Acanthomorphata</taxon>
        <taxon>Eupercaria</taxon>
        <taxon>Perciformes</taxon>
        <taxon>Notothenioidei</taxon>
        <taxon>Channichthyidae</taxon>
        <taxon>Chaenocephalus</taxon>
    </lineage>
</organism>
<dbReference type="EMBL" id="CM043790">
    <property type="protein sequence ID" value="KAI4825233.1"/>
    <property type="molecule type" value="Genomic_DNA"/>
</dbReference>
<dbReference type="Proteomes" id="UP001057452">
    <property type="component" value="Chromosome 6"/>
</dbReference>
<keyword evidence="2" id="KW-1185">Reference proteome</keyword>
<protein>
    <submittedName>
        <fullName evidence="1">Uncharacterized protein</fullName>
    </submittedName>
</protein>
<reference evidence="1" key="1">
    <citation type="submission" date="2022-05" db="EMBL/GenBank/DDBJ databases">
        <title>Chromosome-level genome of Chaenocephalus aceratus.</title>
        <authorList>
            <person name="Park H."/>
        </authorList>
    </citation>
    <scope>NUCLEOTIDE SEQUENCE</scope>
    <source>
        <strain evidence="1">KU_202001</strain>
    </source>
</reference>
<proteinExistence type="predicted"/>
<name>A0ACB9XFZ0_CHAAC</name>